<dbReference type="PANTHER" id="PTHR13105">
    <property type="entry name" value="MYELOID LEUKEMIA FACTOR"/>
    <property type="match status" value="1"/>
</dbReference>
<organism evidence="6 7">
    <name type="scientific">Apostasia shenzhenica</name>
    <dbReference type="NCBI Taxonomy" id="1088818"/>
    <lineage>
        <taxon>Eukaryota</taxon>
        <taxon>Viridiplantae</taxon>
        <taxon>Streptophyta</taxon>
        <taxon>Embryophyta</taxon>
        <taxon>Tracheophyta</taxon>
        <taxon>Spermatophyta</taxon>
        <taxon>Magnoliopsida</taxon>
        <taxon>Liliopsida</taxon>
        <taxon>Asparagales</taxon>
        <taxon>Orchidaceae</taxon>
        <taxon>Apostasioideae</taxon>
        <taxon>Apostasia</taxon>
    </lineage>
</organism>
<proteinExistence type="inferred from homology"/>
<feature type="compositionally biased region" description="Basic and acidic residues" evidence="5">
    <location>
        <begin position="114"/>
        <end position="133"/>
    </location>
</feature>
<comment type="similarity">
    <text evidence="2">Belongs to the MLF family.</text>
</comment>
<keyword evidence="3" id="KW-0963">Cytoplasm</keyword>
<evidence type="ECO:0000256" key="5">
    <source>
        <dbReference type="SAM" id="MobiDB-lite"/>
    </source>
</evidence>
<keyword evidence="4" id="KW-0597">Phosphoprotein</keyword>
<keyword evidence="7" id="KW-1185">Reference proteome</keyword>
<feature type="compositionally biased region" description="Polar residues" evidence="5">
    <location>
        <begin position="316"/>
        <end position="332"/>
    </location>
</feature>
<protein>
    <recommendedName>
        <fullName evidence="8">Myeloid leukemia factor 1</fullName>
    </recommendedName>
</protein>
<evidence type="ECO:0000313" key="7">
    <source>
        <dbReference type="Proteomes" id="UP000236161"/>
    </source>
</evidence>
<dbReference type="InterPro" id="IPR019376">
    <property type="entry name" value="Myeloid_leukemia_factor"/>
</dbReference>
<evidence type="ECO:0000256" key="2">
    <source>
        <dbReference type="ARBA" id="ARBA00008332"/>
    </source>
</evidence>
<gene>
    <name evidence="6" type="ORF">AXF42_Ash018989</name>
</gene>
<feature type="region of interest" description="Disordered" evidence="5">
    <location>
        <begin position="170"/>
        <end position="189"/>
    </location>
</feature>
<name>A0A2I0AC09_9ASPA</name>
<evidence type="ECO:0000313" key="6">
    <source>
        <dbReference type="EMBL" id="PKA53081.1"/>
    </source>
</evidence>
<dbReference type="EMBL" id="KZ452000">
    <property type="protein sequence ID" value="PKA53081.1"/>
    <property type="molecule type" value="Genomic_DNA"/>
</dbReference>
<evidence type="ECO:0000256" key="1">
    <source>
        <dbReference type="ARBA" id="ARBA00004496"/>
    </source>
</evidence>
<dbReference type="STRING" id="1088818.A0A2I0AC09"/>
<evidence type="ECO:0000256" key="4">
    <source>
        <dbReference type="ARBA" id="ARBA00022553"/>
    </source>
</evidence>
<sequence length="340" mass="37731">MQRGRGRRDDFLGFGDPFGGFGGFGGFGRPGSLISDFFGGRNPFDDPFFSQPFGSMMGPSFFGPVGSIFGSANHATHGGFLEHEPPPQNKSKGPIIKELNSDGDDDDEGDGEDADKNNNDNLRKHLRSGKEPYVEYPDEEIGERKAKHVHRTNELNRAAKRPQTNSYFFQSSTVSYGGPNGPYYSSSTTRRAADGVVMEENKEADSNTGKATHRISRGVYDKGHSVTRKLNSDGNVETLQTLHNLNEDELPNFEDKWKGKTRQFLPEWKPAIDSGFMSTNQGRRNEGQSSNRLALPSMASAQPHSMAADRIGGQEFQPQTHRSVRSYSQARPNPSFRRFN</sequence>
<feature type="region of interest" description="Disordered" evidence="5">
    <location>
        <begin position="272"/>
        <end position="340"/>
    </location>
</feature>
<feature type="region of interest" description="Disordered" evidence="5">
    <location>
        <begin position="76"/>
        <end position="137"/>
    </location>
</feature>
<evidence type="ECO:0000256" key="3">
    <source>
        <dbReference type="ARBA" id="ARBA00022490"/>
    </source>
</evidence>
<dbReference type="Proteomes" id="UP000236161">
    <property type="component" value="Unassembled WGS sequence"/>
</dbReference>
<evidence type="ECO:0008006" key="8">
    <source>
        <dbReference type="Google" id="ProtNLM"/>
    </source>
</evidence>
<feature type="compositionally biased region" description="Acidic residues" evidence="5">
    <location>
        <begin position="101"/>
        <end position="113"/>
    </location>
</feature>
<comment type="subcellular location">
    <subcellularLocation>
        <location evidence="1">Cytoplasm</location>
    </subcellularLocation>
</comment>
<feature type="compositionally biased region" description="Polar residues" evidence="5">
    <location>
        <begin position="276"/>
        <end position="292"/>
    </location>
</feature>
<dbReference type="Pfam" id="PF10248">
    <property type="entry name" value="Mlf1IP"/>
    <property type="match status" value="1"/>
</dbReference>
<feature type="region of interest" description="Disordered" evidence="5">
    <location>
        <begin position="199"/>
        <end position="233"/>
    </location>
</feature>
<dbReference type="GO" id="GO:0005737">
    <property type="term" value="C:cytoplasm"/>
    <property type="evidence" value="ECO:0007669"/>
    <property type="project" value="UniProtKB-SubCell"/>
</dbReference>
<dbReference type="OrthoDB" id="8707547at2759"/>
<accession>A0A2I0AC09</accession>
<dbReference type="AlphaFoldDB" id="A0A2I0AC09"/>
<reference evidence="6 7" key="1">
    <citation type="journal article" date="2017" name="Nature">
        <title>The Apostasia genome and the evolution of orchids.</title>
        <authorList>
            <person name="Zhang G.Q."/>
            <person name="Liu K.W."/>
            <person name="Li Z."/>
            <person name="Lohaus R."/>
            <person name="Hsiao Y.Y."/>
            <person name="Niu S.C."/>
            <person name="Wang J.Y."/>
            <person name="Lin Y.C."/>
            <person name="Xu Q."/>
            <person name="Chen L.J."/>
            <person name="Yoshida K."/>
            <person name="Fujiwara S."/>
            <person name="Wang Z.W."/>
            <person name="Zhang Y.Q."/>
            <person name="Mitsuda N."/>
            <person name="Wang M."/>
            <person name="Liu G.H."/>
            <person name="Pecoraro L."/>
            <person name="Huang H.X."/>
            <person name="Xiao X.J."/>
            <person name="Lin M."/>
            <person name="Wu X.Y."/>
            <person name="Wu W.L."/>
            <person name="Chen Y.Y."/>
            <person name="Chang S.B."/>
            <person name="Sakamoto S."/>
            <person name="Ohme-Takagi M."/>
            <person name="Yagi M."/>
            <person name="Zeng S.J."/>
            <person name="Shen C.Y."/>
            <person name="Yeh C.M."/>
            <person name="Luo Y.B."/>
            <person name="Tsai W.C."/>
            <person name="Van de Peer Y."/>
            <person name="Liu Z.J."/>
        </authorList>
    </citation>
    <scope>NUCLEOTIDE SEQUENCE [LARGE SCALE GENOMIC DNA]</scope>
    <source>
        <strain evidence="7">cv. Shenzhen</strain>
        <tissue evidence="6">Stem</tissue>
    </source>
</reference>